<feature type="region of interest" description="Disordered" evidence="1">
    <location>
        <begin position="68"/>
        <end position="98"/>
    </location>
</feature>
<name>A0A5M3WMZ5_9ACTN</name>
<comment type="caution">
    <text evidence="2">The sequence shown here is derived from an EMBL/GenBank/DDBJ whole genome shotgun (WGS) entry which is preliminary data.</text>
</comment>
<dbReference type="Proteomes" id="UP000331127">
    <property type="component" value="Unassembled WGS sequence"/>
</dbReference>
<feature type="compositionally biased region" description="Basic residues" evidence="1">
    <location>
        <begin position="87"/>
        <end position="98"/>
    </location>
</feature>
<dbReference type="EMBL" id="BLAE01000018">
    <property type="protein sequence ID" value="GES10016.1"/>
    <property type="molecule type" value="Genomic_DNA"/>
</dbReference>
<evidence type="ECO:0000313" key="2">
    <source>
        <dbReference type="EMBL" id="GES10016.1"/>
    </source>
</evidence>
<accession>A0A5M3WMZ5</accession>
<evidence type="ECO:0000256" key="1">
    <source>
        <dbReference type="SAM" id="MobiDB-lite"/>
    </source>
</evidence>
<protein>
    <submittedName>
        <fullName evidence="2">Uncharacterized protein</fullName>
    </submittedName>
</protein>
<dbReference type="AlphaFoldDB" id="A0A5M3WMZ5"/>
<proteinExistence type="predicted"/>
<keyword evidence="3" id="KW-1185">Reference proteome</keyword>
<organism evidence="2 3">
    <name type="scientific">Acrocarpospora macrocephala</name>
    <dbReference type="NCBI Taxonomy" id="150177"/>
    <lineage>
        <taxon>Bacteria</taxon>
        <taxon>Bacillati</taxon>
        <taxon>Actinomycetota</taxon>
        <taxon>Actinomycetes</taxon>
        <taxon>Streptosporangiales</taxon>
        <taxon>Streptosporangiaceae</taxon>
        <taxon>Acrocarpospora</taxon>
    </lineage>
</organism>
<reference evidence="2 3" key="1">
    <citation type="submission" date="2019-10" db="EMBL/GenBank/DDBJ databases">
        <title>Whole genome shotgun sequence of Acrocarpospora macrocephala NBRC 16266.</title>
        <authorList>
            <person name="Ichikawa N."/>
            <person name="Kimura A."/>
            <person name="Kitahashi Y."/>
            <person name="Komaki H."/>
            <person name="Oguchi A."/>
        </authorList>
    </citation>
    <scope>NUCLEOTIDE SEQUENCE [LARGE SCALE GENOMIC DNA]</scope>
    <source>
        <strain evidence="2 3">NBRC 16266</strain>
    </source>
</reference>
<evidence type="ECO:0000313" key="3">
    <source>
        <dbReference type="Proteomes" id="UP000331127"/>
    </source>
</evidence>
<sequence length="98" mass="11273">MGGWKYPECDVWAGAFNHADLKAVLDHIAQMPWRCPNALRVFMMDQEKASFRVSMLRDDELRQYAPVVPNEEANQAPASNDTDHHFPRLRSARRISCS</sequence>
<gene>
    <name evidence="2" type="ORF">Amac_036130</name>
</gene>